<dbReference type="EMBL" id="DS999641">
    <property type="protein sequence ID" value="EFE72072.2"/>
    <property type="molecule type" value="Genomic_DNA"/>
</dbReference>
<dbReference type="AlphaFoldDB" id="D6A9X7"/>
<dbReference type="Proteomes" id="UP000003824">
    <property type="component" value="Unassembled WGS sequence"/>
</dbReference>
<proteinExistence type="predicted"/>
<protein>
    <submittedName>
        <fullName evidence="2">Integral membrane protein</fullName>
    </submittedName>
</protein>
<feature type="region of interest" description="Disordered" evidence="1">
    <location>
        <begin position="1"/>
        <end position="22"/>
    </location>
</feature>
<accession>D6A9X7</accession>
<evidence type="ECO:0000256" key="1">
    <source>
        <dbReference type="SAM" id="MobiDB-lite"/>
    </source>
</evidence>
<name>D6A9X7_STRV1</name>
<evidence type="ECO:0000313" key="3">
    <source>
        <dbReference type="Proteomes" id="UP000003824"/>
    </source>
</evidence>
<gene>
    <name evidence="2" type="ORF">SSFG_07307</name>
</gene>
<organism evidence="2 3">
    <name type="scientific">Streptomyces viridosporus (strain ATCC 14672 / DSM 40746 / JCM 4963 / KCTC 9882 / NRRL B-12104 / FH 1290)</name>
    <name type="common">Streptomyces ghanaensis</name>
    <dbReference type="NCBI Taxonomy" id="566461"/>
    <lineage>
        <taxon>Bacteria</taxon>
        <taxon>Bacillati</taxon>
        <taxon>Actinomycetota</taxon>
        <taxon>Actinomycetes</taxon>
        <taxon>Kitasatosporales</taxon>
        <taxon>Streptomycetaceae</taxon>
        <taxon>Streptomyces</taxon>
    </lineage>
</organism>
<feature type="non-terminal residue" evidence="2">
    <location>
        <position position="1"/>
    </location>
</feature>
<evidence type="ECO:0000313" key="2">
    <source>
        <dbReference type="EMBL" id="EFE72072.2"/>
    </source>
</evidence>
<feature type="non-terminal residue" evidence="2">
    <location>
        <position position="160"/>
    </location>
</feature>
<reference evidence="3" key="1">
    <citation type="submission" date="2008-12" db="EMBL/GenBank/DDBJ databases">
        <title>Annotation of Streptomyces ghanaensis ATCC 14672.</title>
        <authorList>
            <consortium name="The Broad Institute Genome Sequencing Platform"/>
            <consortium name="Broad Institute Microbial Sequencing Center"/>
            <person name="Fischbach M."/>
            <person name="Ward D."/>
            <person name="Young S."/>
            <person name="Kodira C.D."/>
            <person name="Zeng Q."/>
            <person name="Koehrsen M."/>
            <person name="Godfrey P."/>
            <person name="Alvarado L."/>
            <person name="Berlin A.M."/>
            <person name="Borenstein D."/>
            <person name="Chen Z."/>
            <person name="Engels R."/>
            <person name="Freedman E."/>
            <person name="Gellesch M."/>
            <person name="Goldberg J."/>
            <person name="Griggs A."/>
            <person name="Gujja S."/>
            <person name="Heiman D.I."/>
            <person name="Hepburn T.A."/>
            <person name="Howarth C."/>
            <person name="Jen D."/>
            <person name="Larson L."/>
            <person name="Lewis B."/>
            <person name="Mehta T."/>
            <person name="Park D."/>
            <person name="Pearson M."/>
            <person name="Roberts A."/>
            <person name="Saif S."/>
            <person name="Shea T.D."/>
            <person name="Shenoy N."/>
            <person name="Sisk P."/>
            <person name="Stolte C."/>
            <person name="Sykes S.N."/>
            <person name="Walk T."/>
            <person name="White J."/>
            <person name="Yandava C."/>
            <person name="Straight P."/>
            <person name="Clardy J."/>
            <person name="Hung D."/>
            <person name="Kolter R."/>
            <person name="Mekalanos J."/>
            <person name="Walker S."/>
            <person name="Walsh C.T."/>
            <person name="Wieland B.L.C."/>
            <person name="Ilzarbe M."/>
            <person name="Galagan J."/>
            <person name="Nusbaum C."/>
            <person name="Birren B."/>
        </authorList>
    </citation>
    <scope>NUCLEOTIDE SEQUENCE [LARGE SCALE GENOMIC DNA]</scope>
    <source>
        <strain evidence="3">ATCC 14672 / DSM 40746 / JCM 4963 / KCTC 9882 / NRRL B-12104 / FH 1290</strain>
    </source>
</reference>
<sequence>RSRSRGIAGPGPDDGVGETASRRLPGGRRLIRVLRRGRCRLRRVVHERLRGRLRHRVLRRLSGGEEPLGRQPVRVRHHHDDVHRAGGAPAEGALLRHRARARYACRLHGAVTLLGAWVSDGASGRGEGSGSGPVLGPWWAGRRRRWPGPRWRSGRSSRAV</sequence>